<dbReference type="RefSeq" id="XP_001739034.1">
    <property type="nucleotide sequence ID" value="XM_001738982.1"/>
</dbReference>
<sequence length="117" mass="14226">MGIESEDKAEYQKLEYISVNRLINYFDDLDELKEVCSNFVECFKKEETTPYDHKNYDELIEKELDLVYLIHNLSEGMIHEYKDVEETYKRRAFEREFDKQMITNEQLTKKPKIPKED</sequence>
<protein>
    <submittedName>
        <fullName evidence="1">Uncharacterized protein</fullName>
    </submittedName>
</protein>
<dbReference type="KEGG" id="edi:EDI_175960"/>
<organism evidence="2">
    <name type="scientific">Entamoeba dispar (strain ATCC PRA-260 / SAW760)</name>
    <dbReference type="NCBI Taxonomy" id="370354"/>
    <lineage>
        <taxon>Eukaryota</taxon>
        <taxon>Amoebozoa</taxon>
        <taxon>Evosea</taxon>
        <taxon>Archamoebae</taxon>
        <taxon>Mastigamoebida</taxon>
        <taxon>Entamoebidae</taxon>
        <taxon>Entamoeba</taxon>
    </lineage>
</organism>
<dbReference type="GeneID" id="5884156"/>
<reference evidence="2" key="1">
    <citation type="submission" date="2007-12" db="EMBL/GenBank/DDBJ databases">
        <title>Annotation of Entamoeba dispar SAW760.</title>
        <authorList>
            <person name="Lorenzi H."/>
            <person name="Inman J."/>
            <person name="Schobel S."/>
            <person name="Amedeo P."/>
            <person name="Caler E."/>
        </authorList>
    </citation>
    <scope>NUCLEOTIDE SEQUENCE [LARGE SCALE GENOMIC DNA]</scope>
    <source>
        <strain evidence="2">ATCC PRA-260 / SAW760</strain>
    </source>
</reference>
<dbReference type="VEuPathDB" id="AmoebaDB:EDI_175960"/>
<dbReference type="EMBL" id="DS549876">
    <property type="protein sequence ID" value="EDR24597.1"/>
    <property type="molecule type" value="Genomic_DNA"/>
</dbReference>
<name>B0ELJ5_ENTDS</name>
<keyword evidence="2" id="KW-1185">Reference proteome</keyword>
<evidence type="ECO:0000313" key="1">
    <source>
        <dbReference type="EMBL" id="EDR24597.1"/>
    </source>
</evidence>
<evidence type="ECO:0000313" key="2">
    <source>
        <dbReference type="Proteomes" id="UP000008076"/>
    </source>
</evidence>
<dbReference type="AlphaFoldDB" id="B0ELJ5"/>
<proteinExistence type="predicted"/>
<dbReference type="OrthoDB" id="32683at2759"/>
<gene>
    <name evidence="1" type="ORF">EDI_175960</name>
</gene>
<accession>B0ELJ5</accession>
<dbReference type="Proteomes" id="UP000008076">
    <property type="component" value="Unassembled WGS sequence"/>
</dbReference>